<evidence type="ECO:0000313" key="8">
    <source>
        <dbReference type="Proteomes" id="UP001500791"/>
    </source>
</evidence>
<dbReference type="EMBL" id="BAAAEJ010000007">
    <property type="protein sequence ID" value="GAA0390174.1"/>
    <property type="molecule type" value="Genomic_DNA"/>
</dbReference>
<feature type="domain" description="Penicillin-binding protein transpeptidase" evidence="5">
    <location>
        <begin position="263"/>
        <end position="560"/>
    </location>
</feature>
<dbReference type="InterPro" id="IPR001460">
    <property type="entry name" value="PCN-bd_Tpept"/>
</dbReference>
<dbReference type="Gene3D" id="3.30.450.330">
    <property type="match status" value="1"/>
</dbReference>
<keyword evidence="8" id="KW-1185">Reference proteome</keyword>
<evidence type="ECO:0000256" key="4">
    <source>
        <dbReference type="SAM" id="Phobius"/>
    </source>
</evidence>
<feature type="transmembrane region" description="Helical" evidence="4">
    <location>
        <begin position="62"/>
        <end position="85"/>
    </location>
</feature>
<keyword evidence="2" id="KW-0645">Protease</keyword>
<comment type="caution">
    <text evidence="7">The sequence shown here is derived from an EMBL/GenBank/DDBJ whole genome shotgun (WGS) entry which is preliminary data.</text>
</comment>
<gene>
    <name evidence="7" type="ORF">GCM10009093_15980</name>
</gene>
<evidence type="ECO:0000259" key="6">
    <source>
        <dbReference type="Pfam" id="PF03717"/>
    </source>
</evidence>
<protein>
    <submittedName>
        <fullName evidence="7">Penicillin-binding protein 2</fullName>
    </submittedName>
</protein>
<keyword evidence="4" id="KW-0812">Transmembrane</keyword>
<dbReference type="Gene3D" id="3.90.1310.10">
    <property type="entry name" value="Penicillin-binding protein 2a (Domain 2)"/>
    <property type="match status" value="1"/>
</dbReference>
<keyword evidence="4" id="KW-1133">Transmembrane helix</keyword>
<keyword evidence="2" id="KW-0378">Hydrolase</keyword>
<organism evidence="7 8">
    <name type="scientific">Brevundimonas terrae</name>
    <dbReference type="NCBI Taxonomy" id="363631"/>
    <lineage>
        <taxon>Bacteria</taxon>
        <taxon>Pseudomonadati</taxon>
        <taxon>Pseudomonadota</taxon>
        <taxon>Alphaproteobacteria</taxon>
        <taxon>Caulobacterales</taxon>
        <taxon>Caulobacteraceae</taxon>
        <taxon>Brevundimonas</taxon>
    </lineage>
</organism>
<dbReference type="PANTHER" id="PTHR30627:SF1">
    <property type="entry name" value="PEPTIDOGLYCAN D,D-TRANSPEPTIDASE FTSI"/>
    <property type="match status" value="1"/>
</dbReference>
<dbReference type="PANTHER" id="PTHR30627">
    <property type="entry name" value="PEPTIDOGLYCAN D,D-TRANSPEPTIDASE"/>
    <property type="match status" value="1"/>
</dbReference>
<evidence type="ECO:0000256" key="3">
    <source>
        <dbReference type="ARBA" id="ARBA00023136"/>
    </source>
</evidence>
<dbReference type="InterPro" id="IPR012338">
    <property type="entry name" value="Beta-lactam/transpept-like"/>
</dbReference>
<reference evidence="7 8" key="1">
    <citation type="journal article" date="2019" name="Int. J. Syst. Evol. Microbiol.">
        <title>The Global Catalogue of Microorganisms (GCM) 10K type strain sequencing project: providing services to taxonomists for standard genome sequencing and annotation.</title>
        <authorList>
            <consortium name="The Broad Institute Genomics Platform"/>
            <consortium name="The Broad Institute Genome Sequencing Center for Infectious Disease"/>
            <person name="Wu L."/>
            <person name="Ma J."/>
        </authorList>
    </citation>
    <scope>NUCLEOTIDE SEQUENCE [LARGE SCALE GENOMIC DNA]</scope>
    <source>
        <strain evidence="7 8">JCM 13476</strain>
    </source>
</reference>
<proteinExistence type="predicted"/>
<dbReference type="Gene3D" id="3.40.710.10">
    <property type="entry name" value="DD-peptidase/beta-lactamase superfamily"/>
    <property type="match status" value="1"/>
</dbReference>
<dbReference type="SUPFAM" id="SSF56601">
    <property type="entry name" value="beta-lactamase/transpeptidase-like"/>
    <property type="match status" value="1"/>
</dbReference>
<evidence type="ECO:0000313" key="7">
    <source>
        <dbReference type="EMBL" id="GAA0390174.1"/>
    </source>
</evidence>
<evidence type="ECO:0000256" key="1">
    <source>
        <dbReference type="ARBA" id="ARBA00004370"/>
    </source>
</evidence>
<dbReference type="InterPro" id="IPR050515">
    <property type="entry name" value="Beta-lactam/transpept"/>
</dbReference>
<comment type="subcellular location">
    <subcellularLocation>
        <location evidence="1">Membrane</location>
    </subcellularLocation>
</comment>
<accession>A0ABN0YBL7</accession>
<name>A0ABN0YBL7_9CAUL</name>
<dbReference type="Pfam" id="PF03717">
    <property type="entry name" value="PBP_dimer"/>
    <property type="match status" value="1"/>
</dbReference>
<dbReference type="Pfam" id="PF00905">
    <property type="entry name" value="Transpeptidase"/>
    <property type="match status" value="1"/>
</dbReference>
<dbReference type="SUPFAM" id="SSF56519">
    <property type="entry name" value="Penicillin binding protein dimerisation domain"/>
    <property type="match status" value="1"/>
</dbReference>
<keyword evidence="3 4" id="KW-0472">Membrane</keyword>
<sequence length="596" mass="64161">MSVHDHRDMNWGRPAPGIKAPALDGLMAKIGNRVGALVWDVENAYGRARSHDRAQDDPRFRIFLVMAVFALVFVVLMGGASYAALFADKGRVGYGHSRPMLKRGDLVDRNGLLLATNIAHYGVYIDPREVWDVNVARRQLLAALPRISKTKLDRVLSGDRRLIVATGLTPQEKAAIHDLALGGVTFEPEDRRVYPLGASASHLLGRSDTGGNGVSGVELAFDREIRNAGMGGDDFPISIDMRVQGVVENELAAAIAEADAKAGIAVVADVHTGEILGMASWPTYDPNKPVTEGNNATLNRVISAHYEMGSIFKAYAIAAGVDTGRADRGTLFDASKPFYIGNRRITDFHAKNKVMTLEEVFLHSSNIGTSRLAVEMGDDVMRDYFKRLGLLDAAPIELRESARPTYPQKWGDSTLASLSFGYSIMSTPLQTVAAYGALTNGGRYVAPTLRRGGNPNAETRQVISPETSAVMLELMRGNVARGSGGRANAPGLRVGGKTGSANKLVNGRYNPTVAVGSFAAVFPADGPVNAKRYSVFVLIDEPGHYPRTGGFVAAPAVGRIADRIAEFLGVARKDDRWFTATGERIPQPPVVEEPAR</sequence>
<dbReference type="InterPro" id="IPR036138">
    <property type="entry name" value="PBP_dimer_sf"/>
</dbReference>
<keyword evidence="2" id="KW-0121">Carboxypeptidase</keyword>
<evidence type="ECO:0000259" key="5">
    <source>
        <dbReference type="Pfam" id="PF00905"/>
    </source>
</evidence>
<evidence type="ECO:0000256" key="2">
    <source>
        <dbReference type="ARBA" id="ARBA00022645"/>
    </source>
</evidence>
<feature type="domain" description="Penicillin-binding protein dimerisation" evidence="6">
    <location>
        <begin position="102"/>
        <end position="205"/>
    </location>
</feature>
<dbReference type="InterPro" id="IPR005311">
    <property type="entry name" value="PBP_dimer"/>
</dbReference>
<dbReference type="RefSeq" id="WP_167176584.1">
    <property type="nucleotide sequence ID" value="NZ_BAAAEJ010000007.1"/>
</dbReference>
<dbReference type="Proteomes" id="UP001500791">
    <property type="component" value="Unassembled WGS sequence"/>
</dbReference>